<feature type="compositionally biased region" description="Pro residues" evidence="1">
    <location>
        <begin position="181"/>
        <end position="190"/>
    </location>
</feature>
<dbReference type="Proteomes" id="UP000299102">
    <property type="component" value="Unassembled WGS sequence"/>
</dbReference>
<protein>
    <submittedName>
        <fullName evidence="2">Uncharacterized protein</fullName>
    </submittedName>
</protein>
<reference evidence="2 3" key="1">
    <citation type="journal article" date="2019" name="Commun. Biol.">
        <title>The bagworm genome reveals a unique fibroin gene that provides high tensile strength.</title>
        <authorList>
            <person name="Kono N."/>
            <person name="Nakamura H."/>
            <person name="Ohtoshi R."/>
            <person name="Tomita M."/>
            <person name="Numata K."/>
            <person name="Arakawa K."/>
        </authorList>
    </citation>
    <scope>NUCLEOTIDE SEQUENCE [LARGE SCALE GENOMIC DNA]</scope>
</reference>
<organism evidence="2 3">
    <name type="scientific">Eumeta variegata</name>
    <name type="common">Bagworm moth</name>
    <name type="synonym">Eumeta japonica</name>
    <dbReference type="NCBI Taxonomy" id="151549"/>
    <lineage>
        <taxon>Eukaryota</taxon>
        <taxon>Metazoa</taxon>
        <taxon>Ecdysozoa</taxon>
        <taxon>Arthropoda</taxon>
        <taxon>Hexapoda</taxon>
        <taxon>Insecta</taxon>
        <taxon>Pterygota</taxon>
        <taxon>Neoptera</taxon>
        <taxon>Endopterygota</taxon>
        <taxon>Lepidoptera</taxon>
        <taxon>Glossata</taxon>
        <taxon>Ditrysia</taxon>
        <taxon>Tineoidea</taxon>
        <taxon>Psychidae</taxon>
        <taxon>Oiketicinae</taxon>
        <taxon>Eumeta</taxon>
    </lineage>
</organism>
<dbReference type="AlphaFoldDB" id="A0A4C1W9Q4"/>
<keyword evidence="3" id="KW-1185">Reference proteome</keyword>
<accession>A0A4C1W9Q4</accession>
<evidence type="ECO:0000313" key="3">
    <source>
        <dbReference type="Proteomes" id="UP000299102"/>
    </source>
</evidence>
<evidence type="ECO:0000256" key="1">
    <source>
        <dbReference type="SAM" id="MobiDB-lite"/>
    </source>
</evidence>
<evidence type="ECO:0000313" key="2">
    <source>
        <dbReference type="EMBL" id="GBP47773.1"/>
    </source>
</evidence>
<feature type="region of interest" description="Disordered" evidence="1">
    <location>
        <begin position="179"/>
        <end position="202"/>
    </location>
</feature>
<comment type="caution">
    <text evidence="2">The sequence shown here is derived from an EMBL/GenBank/DDBJ whole genome shotgun (WGS) entry which is preliminary data.</text>
</comment>
<name>A0A4C1W9Q4_EUMVA</name>
<sequence>MTRPGGAPPVYGSEHRPKGAHLNIQNKPCQAGALSADIYYSGCLLPEAEARRRAARAVRPQGSESGRARRASGRTWRAPAALFAALAARPRWLVNDDVLSRRTISLLNTSFSLLIRRLCRAREAALAPSRSRAPRARVHPVKSANAINKPFDHSPIRLRAAFIFRRCLQVTRIIGSLITPSGPPRAPPPLAHLTPSHSPRSHAADFHVGKGGKGDIGYALPESTDCPCSRTGDTTFIRHLAGAQTIVHDDESWETARMSLNRRRQRDES</sequence>
<dbReference type="EMBL" id="BGZK01000509">
    <property type="protein sequence ID" value="GBP47773.1"/>
    <property type="molecule type" value="Genomic_DNA"/>
</dbReference>
<gene>
    <name evidence="2" type="ORF">EVAR_24024_1</name>
</gene>
<proteinExistence type="predicted"/>